<accession>A0A817Q9Q7</accession>
<sequence length="557" mass="64556">MDNNNMMMNIIKTEPMTPTETISNNERQGYQSKISSSDNLASQLFLPIFPPETSIITLGVNDHLLLANVPNSYLSQDELVRRQQATNISNILTLNNLDNYHEPFGLSSIDINELSTRLQVKESIIRGNADRLDSICHRLLELHEHFRRETLVRPAVALDEPTLNSKQMSIVLEFFLQIDVDVFFMKTCRFRGAEPYPSTQGLFCNDESPKARYSMTPCHTIGCRCCVSLRYENEASSPSLLPPIDFEHSSSHCFANGYTTYLNCPATCTTSNIVYVMTCACGLYEFIDSTSGTLGDALAHHRLAINQMMHSFLTGCSVYHAMMTPTERARHRNLRKMRLYKHFAHCSTALHLFLEHNPTYWCFIPQSKEKAYQENDLFSKVVSMTRSEDMFTFPRRTYQQRKVLERLEFVKSIKKGDLHFSVIQVQQQRIFFDRFLLDSVAHMPYVETDFYKMKMIAVLPDDKSILLRYFIETLFIIHGEPRLNMICPNGLDPKKRYGKPYLHDWYQQINHPSMSCPHYITSLLEKIKELNLRPPSHPHDDDDDDDDDNNEEEQQNH</sequence>
<organism evidence="2 3">
    <name type="scientific">Rotaria socialis</name>
    <dbReference type="NCBI Taxonomy" id="392032"/>
    <lineage>
        <taxon>Eukaryota</taxon>
        <taxon>Metazoa</taxon>
        <taxon>Spiralia</taxon>
        <taxon>Gnathifera</taxon>
        <taxon>Rotifera</taxon>
        <taxon>Eurotatoria</taxon>
        <taxon>Bdelloidea</taxon>
        <taxon>Philodinida</taxon>
        <taxon>Philodinidae</taxon>
        <taxon>Rotaria</taxon>
    </lineage>
</organism>
<evidence type="ECO:0000256" key="1">
    <source>
        <dbReference type="SAM" id="MobiDB-lite"/>
    </source>
</evidence>
<evidence type="ECO:0000313" key="2">
    <source>
        <dbReference type="EMBL" id="CAF3189423.1"/>
    </source>
</evidence>
<dbReference type="Proteomes" id="UP000663825">
    <property type="component" value="Unassembled WGS sequence"/>
</dbReference>
<gene>
    <name evidence="2" type="ORF">TIS948_LOCUS11855</name>
</gene>
<dbReference type="EMBL" id="CAJNXB010001708">
    <property type="protein sequence ID" value="CAF3189423.1"/>
    <property type="molecule type" value="Genomic_DNA"/>
</dbReference>
<evidence type="ECO:0000313" key="3">
    <source>
        <dbReference type="Proteomes" id="UP000663825"/>
    </source>
</evidence>
<feature type="region of interest" description="Disordered" evidence="1">
    <location>
        <begin position="531"/>
        <end position="557"/>
    </location>
</feature>
<dbReference type="OrthoDB" id="9997648at2759"/>
<comment type="caution">
    <text evidence="2">The sequence shown here is derived from an EMBL/GenBank/DDBJ whole genome shotgun (WGS) entry which is preliminary data.</text>
</comment>
<feature type="region of interest" description="Disordered" evidence="1">
    <location>
        <begin position="1"/>
        <end position="23"/>
    </location>
</feature>
<reference evidence="2" key="1">
    <citation type="submission" date="2021-02" db="EMBL/GenBank/DDBJ databases">
        <authorList>
            <person name="Nowell W R."/>
        </authorList>
    </citation>
    <scope>NUCLEOTIDE SEQUENCE</scope>
</reference>
<name>A0A817Q9Q7_9BILA</name>
<proteinExistence type="predicted"/>
<protein>
    <submittedName>
        <fullName evidence="2">Uncharacterized protein</fullName>
    </submittedName>
</protein>
<feature type="compositionally biased region" description="Acidic residues" evidence="1">
    <location>
        <begin position="541"/>
        <end position="557"/>
    </location>
</feature>
<dbReference type="AlphaFoldDB" id="A0A817Q9Q7"/>